<dbReference type="EMBL" id="JAHUTJ010067324">
    <property type="protein sequence ID" value="MED6291010.1"/>
    <property type="molecule type" value="Genomic_DNA"/>
</dbReference>
<comment type="caution">
    <text evidence="1">The sequence shown here is derived from an EMBL/GenBank/DDBJ whole genome shotgun (WGS) entry which is preliminary data.</text>
</comment>
<accession>A0ABU7EVZ7</accession>
<gene>
    <name evidence="1" type="ORF">CHARACLAT_019312</name>
</gene>
<dbReference type="Proteomes" id="UP001352852">
    <property type="component" value="Unassembled WGS sequence"/>
</dbReference>
<keyword evidence="2" id="KW-1185">Reference proteome</keyword>
<evidence type="ECO:0000313" key="2">
    <source>
        <dbReference type="Proteomes" id="UP001352852"/>
    </source>
</evidence>
<proteinExistence type="predicted"/>
<sequence length="348" mass="39566">MLPCFDPNKLWTPSPDDLRFLTAPSAVYPTGWPGLPATKHYQEPVSCSEHRVMDFPAMLVLPQPLPPSVMPFHNHSFFEHYYLNESRKEVLHRSVFDLVGAHHCLGLTDMELLRWYLCLSPEDRRIILDEGGFHHFLQSHPGLELSEGHVYVKQTSLPMSERENLTPVGYSNSVNGSQPEEICNNPTVHQQPYNLPLTFTQNQHKGPSFSQLNSSSVSAAVSLDMELERFTQRRKPVFWSRDLVKRSQTGAFTIQADDPPTASCEPLNVKSMAEKSTFTIPCAPSCDATTNTETERCTSNHTQTEGSKTAEQHIMTELQMNDLDCLAEELIKLKMLQEWKEPQEKIER</sequence>
<evidence type="ECO:0000313" key="1">
    <source>
        <dbReference type="EMBL" id="MED6291010.1"/>
    </source>
</evidence>
<reference evidence="1 2" key="1">
    <citation type="submission" date="2021-06" db="EMBL/GenBank/DDBJ databases">
        <authorList>
            <person name="Palmer J.M."/>
        </authorList>
    </citation>
    <scope>NUCLEOTIDE SEQUENCE [LARGE SCALE GENOMIC DNA]</scope>
    <source>
        <strain evidence="1 2">CL_MEX2019</strain>
        <tissue evidence="1">Muscle</tissue>
    </source>
</reference>
<organism evidence="1 2">
    <name type="scientific">Characodon lateralis</name>
    <dbReference type="NCBI Taxonomy" id="208331"/>
    <lineage>
        <taxon>Eukaryota</taxon>
        <taxon>Metazoa</taxon>
        <taxon>Chordata</taxon>
        <taxon>Craniata</taxon>
        <taxon>Vertebrata</taxon>
        <taxon>Euteleostomi</taxon>
        <taxon>Actinopterygii</taxon>
        <taxon>Neopterygii</taxon>
        <taxon>Teleostei</taxon>
        <taxon>Neoteleostei</taxon>
        <taxon>Acanthomorphata</taxon>
        <taxon>Ovalentaria</taxon>
        <taxon>Atherinomorphae</taxon>
        <taxon>Cyprinodontiformes</taxon>
        <taxon>Goodeidae</taxon>
        <taxon>Characodon</taxon>
    </lineage>
</organism>
<protein>
    <submittedName>
        <fullName evidence="1">Uncharacterized protein</fullName>
    </submittedName>
</protein>
<name>A0ABU7EVZ7_9TELE</name>